<sequence length="331" mass="37455">MQLNDEENKSIMNMLFCLFNHPAVKEKANNAEIIHLLIGWDESHKEIVKNIIKISETLPLLDIRSLPLNESPSGVLIEEIEKCDAFMFFYLSSTLKPFSSAGPKFLAPIKKIMQKHWSKSILFKDYSNHFYESFSEDIDIIKNRNKLLIAHAVISKQVIFKQKNDYSLVATMNENQSWTSIDGSGNYDLTPGEIATKFHKLEGDIIFSGTFLSTIPFAIKYGIVKDFFKMTIKDSKVIDFKCHDVNFSQDFDKYLSANPSNSVIEEFGIGTNCGVKRLYGLNAGFEERHPGLHLGLGGGAIGSHHLDLIVQGGTLSFDENIFVRNNRFDLQ</sequence>
<dbReference type="Proteomes" id="UP001271890">
    <property type="component" value="Unassembled WGS sequence"/>
</dbReference>
<keyword evidence="3" id="KW-1185">Reference proteome</keyword>
<dbReference type="RefSeq" id="WP_319931005.1">
    <property type="nucleotide sequence ID" value="NZ_VCDN01000060.1"/>
</dbReference>
<feature type="domain" description="Crocagin biosynthetic protein CgnE/B" evidence="1">
    <location>
        <begin position="230"/>
        <end position="317"/>
    </location>
</feature>
<evidence type="ECO:0000259" key="1">
    <source>
        <dbReference type="Pfam" id="PF26231"/>
    </source>
</evidence>
<protein>
    <submittedName>
        <fullName evidence="2">Leucyl aminopeptidase</fullName>
    </submittedName>
</protein>
<comment type="caution">
    <text evidence="2">The sequence shown here is derived from an EMBL/GenBank/DDBJ whole genome shotgun (WGS) entry which is preliminary data.</text>
</comment>
<gene>
    <name evidence="2" type="ORF">FE392_14875</name>
</gene>
<dbReference type="GO" id="GO:0004177">
    <property type="term" value="F:aminopeptidase activity"/>
    <property type="evidence" value="ECO:0007669"/>
    <property type="project" value="UniProtKB-KW"/>
</dbReference>
<organism evidence="2 3">
    <name type="scientific">Xenorhabdus santafensis</name>
    <dbReference type="NCBI Taxonomy" id="2582833"/>
    <lineage>
        <taxon>Bacteria</taxon>
        <taxon>Pseudomonadati</taxon>
        <taxon>Pseudomonadota</taxon>
        <taxon>Gammaproteobacteria</taxon>
        <taxon>Enterobacterales</taxon>
        <taxon>Morganellaceae</taxon>
        <taxon>Xenorhabdus</taxon>
    </lineage>
</organism>
<evidence type="ECO:0000313" key="3">
    <source>
        <dbReference type="Proteomes" id="UP001271890"/>
    </source>
</evidence>
<keyword evidence="2" id="KW-0378">Hydrolase</keyword>
<reference evidence="3" key="1">
    <citation type="journal article" date="2024" name="Toxins">
        <title>Genome Sequence Analysis of Native Xenorhabdus Strains Isolated from Entomopathogenic Nematodes in Argentina.</title>
        <authorList>
            <person name="Palma L."/>
            <person name="Frizzo L."/>
            <person name="Kaiser S."/>
            <person name="Berry C."/>
            <person name="Caballero P."/>
            <person name="Bode H.B."/>
            <person name="Del Valle E.E."/>
        </authorList>
    </citation>
    <scope>NUCLEOTIDE SEQUENCE [LARGE SCALE GENOMIC DNA]</scope>
    <source>
        <strain evidence="3">12</strain>
    </source>
</reference>
<name>A0ABU4SCS6_9GAMM</name>
<dbReference type="Pfam" id="PF26231">
    <property type="entry name" value="CgnE_B"/>
    <property type="match status" value="1"/>
</dbReference>
<dbReference type="InterPro" id="IPR058799">
    <property type="entry name" value="CgnE_B"/>
</dbReference>
<keyword evidence="2" id="KW-0031">Aminopeptidase</keyword>
<evidence type="ECO:0000313" key="2">
    <source>
        <dbReference type="EMBL" id="MDX7988600.1"/>
    </source>
</evidence>
<keyword evidence="2" id="KW-0645">Protease</keyword>
<proteinExistence type="predicted"/>
<accession>A0ABU4SCS6</accession>
<dbReference type="EMBL" id="VCDN01000060">
    <property type="protein sequence ID" value="MDX7988600.1"/>
    <property type="molecule type" value="Genomic_DNA"/>
</dbReference>
<dbReference type="SUPFAM" id="SSF144052">
    <property type="entry name" value="Thermophilic metalloprotease-like"/>
    <property type="match status" value="1"/>
</dbReference>